<sequence>MEHWLATTRQQTDREISLDVERARNCPPPRQWRLSQSTFHTYSCTPQIRTLWHLLVSCGVRPNTAVAVTLKATGVRPGQASAKSICRSHGCLLPPRHECELGDFEWACPKDALATTH</sequence>
<dbReference type="EMBL" id="CP086357">
    <property type="protein sequence ID" value="UNI19038.1"/>
    <property type="molecule type" value="Genomic_DNA"/>
</dbReference>
<reference evidence="1" key="1">
    <citation type="submission" date="2021-11" db="EMBL/GenBank/DDBJ databases">
        <title>Purpureocillium_takamizusanense_genome.</title>
        <authorList>
            <person name="Nguyen N.-H."/>
        </authorList>
    </citation>
    <scope>NUCLEOTIDE SEQUENCE</scope>
    <source>
        <strain evidence="1">PT3</strain>
    </source>
</reference>
<dbReference type="AlphaFoldDB" id="A0A9Q8VAT8"/>
<protein>
    <submittedName>
        <fullName evidence="1">Uncharacterized protein</fullName>
    </submittedName>
</protein>
<keyword evidence="2" id="KW-1185">Reference proteome</keyword>
<dbReference type="RefSeq" id="XP_047842519.1">
    <property type="nucleotide sequence ID" value="XM_047986537.1"/>
</dbReference>
<accession>A0A9Q8VAT8</accession>
<dbReference type="GeneID" id="72067207"/>
<dbReference type="Proteomes" id="UP000829364">
    <property type="component" value="Chromosome 4"/>
</dbReference>
<gene>
    <name evidence="1" type="ORF">JDV02_005258</name>
</gene>
<name>A0A9Q8VAT8_9HYPO</name>
<evidence type="ECO:0000313" key="2">
    <source>
        <dbReference type="Proteomes" id="UP000829364"/>
    </source>
</evidence>
<dbReference type="KEGG" id="ptkz:JDV02_005258"/>
<evidence type="ECO:0000313" key="1">
    <source>
        <dbReference type="EMBL" id="UNI19038.1"/>
    </source>
</evidence>
<proteinExistence type="predicted"/>
<organism evidence="1 2">
    <name type="scientific">Purpureocillium takamizusanense</name>
    <dbReference type="NCBI Taxonomy" id="2060973"/>
    <lineage>
        <taxon>Eukaryota</taxon>
        <taxon>Fungi</taxon>
        <taxon>Dikarya</taxon>
        <taxon>Ascomycota</taxon>
        <taxon>Pezizomycotina</taxon>
        <taxon>Sordariomycetes</taxon>
        <taxon>Hypocreomycetidae</taxon>
        <taxon>Hypocreales</taxon>
        <taxon>Ophiocordycipitaceae</taxon>
        <taxon>Purpureocillium</taxon>
    </lineage>
</organism>